<reference evidence="1" key="1">
    <citation type="journal article" date="2015" name="Genom Data">
        <title>Draft genome sequences of Phytophthora kernoviae and Phytophthora ramorum lineage EU2 from Scotland.</title>
        <authorList>
            <person name="Sambles C."/>
            <person name="Schlenzig A."/>
            <person name="O'Neill P."/>
            <person name="Grant M."/>
            <person name="Studholme D.J."/>
        </authorList>
    </citation>
    <scope>NUCLEOTIDE SEQUENCE</scope>
    <source>
        <strain evidence="1">00238/432</strain>
    </source>
</reference>
<dbReference type="Proteomes" id="UP000702964">
    <property type="component" value="Unassembled WGS sequence"/>
</dbReference>
<evidence type="ECO:0000313" key="1">
    <source>
        <dbReference type="EMBL" id="KAF4324930.1"/>
    </source>
</evidence>
<reference evidence="1" key="2">
    <citation type="submission" date="2020-02" db="EMBL/GenBank/DDBJ databases">
        <authorList>
            <person name="Studholme D.J."/>
        </authorList>
    </citation>
    <scope>NUCLEOTIDE SEQUENCE</scope>
    <source>
        <strain evidence="1">00238/432</strain>
    </source>
</reference>
<dbReference type="AlphaFoldDB" id="A0A8J4STB2"/>
<proteinExistence type="predicted"/>
<dbReference type="PANTHER" id="PTHR33677:SF3">
    <property type="entry name" value="COPPER-SENSING TRANSCRIPTIONAL REPRESSOR RICR"/>
    <property type="match status" value="1"/>
</dbReference>
<accession>A0A8J4STB2</accession>
<dbReference type="InterPro" id="IPR038390">
    <property type="entry name" value="Metal_Tscrpt_repr_sf"/>
</dbReference>
<dbReference type="InterPro" id="IPR003735">
    <property type="entry name" value="Metal_Tscrpt_repr"/>
</dbReference>
<dbReference type="GO" id="GO:0006355">
    <property type="term" value="P:regulation of DNA-templated transcription"/>
    <property type="evidence" value="ECO:0007669"/>
    <property type="project" value="InterPro"/>
</dbReference>
<dbReference type="EMBL" id="AOFI03000011">
    <property type="protein sequence ID" value="KAF4324930.1"/>
    <property type="molecule type" value="Genomic_DNA"/>
</dbReference>
<dbReference type="GO" id="GO:0046872">
    <property type="term" value="F:metal ion binding"/>
    <property type="evidence" value="ECO:0007669"/>
    <property type="project" value="InterPro"/>
</dbReference>
<evidence type="ECO:0000313" key="2">
    <source>
        <dbReference type="Proteomes" id="UP000702964"/>
    </source>
</evidence>
<dbReference type="Gene3D" id="1.20.58.1000">
    <property type="entry name" value="Metal-sensitive repressor, helix protomer"/>
    <property type="match status" value="1"/>
</dbReference>
<sequence>MRSVKEMAVNGRDCSDILLQIAAVQKALDGAAKLLLKDHLESCVVNAVHQGNEEAVLAELNKALNNYIR</sequence>
<comment type="caution">
    <text evidence="1">The sequence shown here is derived from an EMBL/GenBank/DDBJ whole genome shotgun (WGS) entry which is preliminary data.</text>
</comment>
<dbReference type="GO" id="GO:0003677">
    <property type="term" value="F:DNA binding"/>
    <property type="evidence" value="ECO:0007669"/>
    <property type="project" value="InterPro"/>
</dbReference>
<gene>
    <name evidence="1" type="ORF">G195_001739</name>
</gene>
<dbReference type="PANTHER" id="PTHR33677">
    <property type="entry name" value="TRANSCRIPTIONAL REPRESSOR FRMR-RELATED"/>
    <property type="match status" value="1"/>
</dbReference>
<name>A0A8J4STB2_9STRA</name>
<dbReference type="Pfam" id="PF02583">
    <property type="entry name" value="Trns_repr_metal"/>
    <property type="match status" value="1"/>
</dbReference>
<protein>
    <submittedName>
        <fullName evidence="1">Uncharacterized protein</fullName>
    </submittedName>
</protein>
<organism evidence="1 2">
    <name type="scientific">Phytophthora kernoviae 00238/432</name>
    <dbReference type="NCBI Taxonomy" id="1284355"/>
    <lineage>
        <taxon>Eukaryota</taxon>
        <taxon>Sar</taxon>
        <taxon>Stramenopiles</taxon>
        <taxon>Oomycota</taxon>
        <taxon>Peronosporomycetes</taxon>
        <taxon>Peronosporales</taxon>
        <taxon>Peronosporaceae</taxon>
        <taxon>Phytophthora</taxon>
    </lineage>
</organism>